<keyword evidence="1" id="KW-0472">Membrane</keyword>
<dbReference type="EMBL" id="JBDKXB010000009">
    <property type="protein sequence ID" value="MEY6432538.1"/>
    <property type="molecule type" value="Genomic_DNA"/>
</dbReference>
<reference evidence="2 3" key="1">
    <citation type="submission" date="2024-05" db="EMBL/GenBank/DDBJ databases">
        <title>Genome Sequence and Characterization of the New Strain Purple Sulfur Bacterium of Genus Thioalkalicoccus.</title>
        <authorList>
            <person name="Bryantseva I.A."/>
            <person name="Kyndt J.A."/>
            <person name="Imhoff J.F."/>
        </authorList>
    </citation>
    <scope>NUCLEOTIDE SEQUENCE [LARGE SCALE GENOMIC DNA]</scope>
    <source>
        <strain evidence="2 3">Um2</strain>
    </source>
</reference>
<organism evidence="2 3">
    <name type="scientific">Thioalkalicoccus limnaeus</name>
    <dbReference type="NCBI Taxonomy" id="120681"/>
    <lineage>
        <taxon>Bacteria</taxon>
        <taxon>Pseudomonadati</taxon>
        <taxon>Pseudomonadota</taxon>
        <taxon>Gammaproteobacteria</taxon>
        <taxon>Chromatiales</taxon>
        <taxon>Chromatiaceae</taxon>
        <taxon>Thioalkalicoccus</taxon>
    </lineage>
</organism>
<name>A0ABV4BGX6_9GAMM</name>
<evidence type="ECO:0000313" key="2">
    <source>
        <dbReference type="EMBL" id="MEY6432538.1"/>
    </source>
</evidence>
<protein>
    <submittedName>
        <fullName evidence="2">Uncharacterized protein</fullName>
    </submittedName>
</protein>
<keyword evidence="1" id="KW-1133">Transmembrane helix</keyword>
<gene>
    <name evidence="2" type="ORF">ABC977_08990</name>
</gene>
<accession>A0ABV4BGX6</accession>
<feature type="transmembrane region" description="Helical" evidence="1">
    <location>
        <begin position="12"/>
        <end position="31"/>
    </location>
</feature>
<proteinExistence type="predicted"/>
<evidence type="ECO:0000313" key="3">
    <source>
        <dbReference type="Proteomes" id="UP001564408"/>
    </source>
</evidence>
<keyword evidence="1" id="KW-0812">Transmembrane</keyword>
<evidence type="ECO:0000256" key="1">
    <source>
        <dbReference type="SAM" id="Phobius"/>
    </source>
</evidence>
<comment type="caution">
    <text evidence="2">The sequence shown here is derived from an EMBL/GenBank/DDBJ whole genome shotgun (WGS) entry which is preliminary data.</text>
</comment>
<sequence length="57" mass="6408">MTPRHRRQRDPFRLLLILVAVGVVVTLAYQVHLHHGALDASFAKHLRTLLAESPIDG</sequence>
<dbReference type="Proteomes" id="UP001564408">
    <property type="component" value="Unassembled WGS sequence"/>
</dbReference>
<keyword evidence="3" id="KW-1185">Reference proteome</keyword>
<dbReference type="RefSeq" id="WP_369666923.1">
    <property type="nucleotide sequence ID" value="NZ_JBDKXB010000009.1"/>
</dbReference>